<dbReference type="GO" id="GO:0015035">
    <property type="term" value="F:protein-disulfide reductase activity"/>
    <property type="evidence" value="ECO:0007669"/>
    <property type="project" value="UniProtKB-UniRule"/>
</dbReference>
<feature type="site" description="Contributes to redox potential value" evidence="9">
    <location>
        <position position="30"/>
    </location>
</feature>
<organism evidence="13 15">
    <name type="scientific">Bacillus thuringiensis</name>
    <dbReference type="NCBI Taxonomy" id="1428"/>
    <lineage>
        <taxon>Bacteria</taxon>
        <taxon>Bacillati</taxon>
        <taxon>Bacillota</taxon>
        <taxon>Bacilli</taxon>
        <taxon>Bacillales</taxon>
        <taxon>Bacillaceae</taxon>
        <taxon>Bacillus</taxon>
        <taxon>Bacillus cereus group</taxon>
    </lineage>
</organism>
<evidence type="ECO:0000313" key="13">
    <source>
        <dbReference type="EMBL" id="QKH26960.1"/>
    </source>
</evidence>
<feature type="active site" description="Nucleophile" evidence="9">
    <location>
        <position position="29"/>
    </location>
</feature>
<evidence type="ECO:0000313" key="12">
    <source>
        <dbReference type="EMBL" id="AJG74371.1"/>
    </source>
</evidence>
<dbReference type="Gene3D" id="3.40.30.10">
    <property type="entry name" value="Glutaredoxin"/>
    <property type="match status" value="1"/>
</dbReference>
<dbReference type="KEGG" id="btw:BF38_3344"/>
<dbReference type="PROSITE" id="PS00194">
    <property type="entry name" value="THIOREDOXIN_1"/>
    <property type="match status" value="1"/>
</dbReference>
<dbReference type="InterPro" id="IPR036249">
    <property type="entry name" value="Thioredoxin-like_sf"/>
</dbReference>
<evidence type="ECO:0000313" key="14">
    <source>
        <dbReference type="Proteomes" id="UP000031876"/>
    </source>
</evidence>
<dbReference type="Proteomes" id="UP000031876">
    <property type="component" value="Chromosome"/>
</dbReference>
<evidence type="ECO:0000256" key="5">
    <source>
        <dbReference type="ARBA" id="ARBA00023157"/>
    </source>
</evidence>
<feature type="active site" description="Nucleophile" evidence="9">
    <location>
        <position position="32"/>
    </location>
</feature>
<evidence type="ECO:0000259" key="11">
    <source>
        <dbReference type="PROSITE" id="PS51352"/>
    </source>
</evidence>
<dbReference type="InterPro" id="IPR017937">
    <property type="entry name" value="Thioredoxin_CS"/>
</dbReference>
<dbReference type="Proteomes" id="UP000501107">
    <property type="component" value="Chromosome"/>
</dbReference>
<evidence type="ECO:0000256" key="6">
    <source>
        <dbReference type="ARBA" id="ARBA00023284"/>
    </source>
</evidence>
<feature type="domain" description="Thioredoxin" evidence="11">
    <location>
        <begin position="1"/>
        <end position="105"/>
    </location>
</feature>
<dbReference type="Pfam" id="PF00085">
    <property type="entry name" value="Thioredoxin"/>
    <property type="match status" value="1"/>
</dbReference>
<dbReference type="CDD" id="cd02947">
    <property type="entry name" value="TRX_family"/>
    <property type="match status" value="1"/>
</dbReference>
<evidence type="ECO:0000256" key="1">
    <source>
        <dbReference type="ARBA" id="ARBA00008987"/>
    </source>
</evidence>
<proteinExistence type="inferred from homology"/>
<dbReference type="EMBL" id="CP053980">
    <property type="protein sequence ID" value="QKH26960.1"/>
    <property type="molecule type" value="Genomic_DNA"/>
</dbReference>
<protein>
    <recommendedName>
        <fullName evidence="2 7">Thioredoxin</fullName>
    </recommendedName>
</protein>
<evidence type="ECO:0000256" key="8">
    <source>
        <dbReference type="PIRNR" id="PIRNR000077"/>
    </source>
</evidence>
<dbReference type="RefSeq" id="WP_001021678.1">
    <property type="nucleotide sequence ID" value="NZ_CP009335.1"/>
</dbReference>
<sequence length="110" mass="12532">MNIITMTQGNINEHIKSGVTLIDFYAPWCGPCKIQLPIVEELAEEIGNQANIAKVNIEEELDLATEYNVQSVPTLLLFKDGYVVERMVGLHRKDYLERLIQHSLQTEETC</sequence>
<reference evidence="13 15" key="2">
    <citation type="submission" date="2020-05" db="EMBL/GenBank/DDBJ databases">
        <title>FDA dAtabase for Regulatory Grade micrObial Sequences (FDA-ARGOS): Supporting development and validation of Infectious Disease Dx tests.</title>
        <authorList>
            <person name="Nelson B."/>
            <person name="Plummer A."/>
            <person name="Tallon L."/>
            <person name="Sadzewicz L."/>
            <person name="Zhao X."/>
            <person name="Vavikolanu K."/>
            <person name="Mehta A."/>
            <person name="Aluvathingal J."/>
            <person name="Nadendla S."/>
            <person name="Myers T."/>
            <person name="Yan Y."/>
            <person name="Sichtig H."/>
        </authorList>
    </citation>
    <scope>NUCLEOTIDE SEQUENCE [LARGE SCALE GENOMIC DNA]</scope>
    <source>
        <strain evidence="13 15">FDAARGOS_795</strain>
    </source>
</reference>
<dbReference type="FunFam" id="3.40.30.10:FF:000001">
    <property type="entry name" value="Thioredoxin"/>
    <property type="match status" value="1"/>
</dbReference>
<evidence type="ECO:0000256" key="10">
    <source>
        <dbReference type="PIRSR" id="PIRSR000077-4"/>
    </source>
</evidence>
<comment type="similarity">
    <text evidence="1 8">Belongs to the thioredoxin family.</text>
</comment>
<keyword evidence="4" id="KW-0249">Electron transport</keyword>
<dbReference type="PIRSF" id="PIRSF000077">
    <property type="entry name" value="Thioredoxin"/>
    <property type="match status" value="1"/>
</dbReference>
<name>A0A0B5NKC7_BACTU</name>
<keyword evidence="3" id="KW-0813">Transport</keyword>
<gene>
    <name evidence="13" type="primary">trxA</name>
    <name evidence="12" type="ORF">BF38_3344</name>
    <name evidence="13" type="ORF">FOC89_24425</name>
</gene>
<feature type="site" description="Contributes to redox potential value" evidence="9">
    <location>
        <position position="31"/>
    </location>
</feature>
<evidence type="ECO:0000313" key="15">
    <source>
        <dbReference type="Proteomes" id="UP000501107"/>
    </source>
</evidence>
<dbReference type="EMBL" id="CP009335">
    <property type="protein sequence ID" value="AJG74371.1"/>
    <property type="molecule type" value="Genomic_DNA"/>
</dbReference>
<dbReference type="PROSITE" id="PS51352">
    <property type="entry name" value="THIOREDOXIN_2"/>
    <property type="match status" value="1"/>
</dbReference>
<dbReference type="GO" id="GO:0005829">
    <property type="term" value="C:cytosol"/>
    <property type="evidence" value="ECO:0007669"/>
    <property type="project" value="TreeGrafter"/>
</dbReference>
<dbReference type="InterPro" id="IPR013766">
    <property type="entry name" value="Thioredoxin_domain"/>
</dbReference>
<dbReference type="GO" id="GO:0045454">
    <property type="term" value="P:cell redox homeostasis"/>
    <property type="evidence" value="ECO:0007669"/>
    <property type="project" value="TreeGrafter"/>
</dbReference>
<dbReference type="AlphaFoldDB" id="A0A0B5NKC7"/>
<evidence type="ECO:0000256" key="2">
    <source>
        <dbReference type="ARBA" id="ARBA00020570"/>
    </source>
</evidence>
<evidence type="ECO:0000256" key="7">
    <source>
        <dbReference type="NCBIfam" id="TIGR01068"/>
    </source>
</evidence>
<reference evidence="12 14" key="1">
    <citation type="journal article" date="2015" name="Genome Announc.">
        <title>Complete genome sequences for 35 biothreat assay-relevant bacillus species.</title>
        <authorList>
            <person name="Johnson S.L."/>
            <person name="Daligault H.E."/>
            <person name="Davenport K.W."/>
            <person name="Jaissle J."/>
            <person name="Frey K.G."/>
            <person name="Ladner J.T."/>
            <person name="Broomall S.M."/>
            <person name="Bishop-Lilly K.A."/>
            <person name="Bruce D.C."/>
            <person name="Gibbons H.S."/>
            <person name="Coyne S.R."/>
            <person name="Lo C.C."/>
            <person name="Meincke L."/>
            <person name="Munk A.C."/>
            <person name="Koroleva G.I."/>
            <person name="Rosenzweig C.N."/>
            <person name="Palacios G.F."/>
            <person name="Redden C.L."/>
            <person name="Minogue T.D."/>
            <person name="Chain P.S."/>
        </authorList>
    </citation>
    <scope>NUCLEOTIDE SEQUENCE [LARGE SCALE GENOMIC DNA]</scope>
    <source>
        <strain evidence="12 14">HD1011</strain>
    </source>
</reference>
<accession>A0A0B5NKC7</accession>
<keyword evidence="6 10" id="KW-0676">Redox-active center</keyword>
<keyword evidence="5 10" id="KW-1015">Disulfide bond</keyword>
<dbReference type="NCBIfam" id="TIGR01068">
    <property type="entry name" value="thioredoxin"/>
    <property type="match status" value="1"/>
</dbReference>
<evidence type="ECO:0000256" key="9">
    <source>
        <dbReference type="PIRSR" id="PIRSR000077-1"/>
    </source>
</evidence>
<feature type="disulfide bond" description="Redox-active" evidence="10">
    <location>
        <begin position="29"/>
        <end position="32"/>
    </location>
</feature>
<evidence type="ECO:0000256" key="4">
    <source>
        <dbReference type="ARBA" id="ARBA00022982"/>
    </source>
</evidence>
<dbReference type="PRINTS" id="PR00421">
    <property type="entry name" value="THIOREDOXIN"/>
</dbReference>
<evidence type="ECO:0000256" key="3">
    <source>
        <dbReference type="ARBA" id="ARBA00022448"/>
    </source>
</evidence>
<dbReference type="PANTHER" id="PTHR45663">
    <property type="entry name" value="GEO12009P1"/>
    <property type="match status" value="1"/>
</dbReference>
<dbReference type="PANTHER" id="PTHR45663:SF11">
    <property type="entry name" value="GEO12009P1"/>
    <property type="match status" value="1"/>
</dbReference>
<feature type="site" description="Deprotonates C-terminal active site Cys" evidence="9">
    <location>
        <position position="23"/>
    </location>
</feature>
<dbReference type="SUPFAM" id="SSF52833">
    <property type="entry name" value="Thioredoxin-like"/>
    <property type="match status" value="1"/>
</dbReference>
<dbReference type="InterPro" id="IPR005746">
    <property type="entry name" value="Thioredoxin"/>
</dbReference>